<dbReference type="PROSITE" id="PS00211">
    <property type="entry name" value="ABC_TRANSPORTER_1"/>
    <property type="match status" value="1"/>
</dbReference>
<dbReference type="Pfam" id="PF12848">
    <property type="entry name" value="ABC_tran_Xtn"/>
    <property type="match status" value="1"/>
</dbReference>
<dbReference type="STRING" id="200904.GCA_900168775_00881"/>
<evidence type="ECO:0000259" key="4">
    <source>
        <dbReference type="PROSITE" id="PS50893"/>
    </source>
</evidence>
<dbReference type="PANTHER" id="PTHR42855">
    <property type="entry name" value="ABC TRANSPORTER ATP-BINDING SUBUNIT"/>
    <property type="match status" value="1"/>
</dbReference>
<proteinExistence type="predicted"/>
<dbReference type="Pfam" id="PF00005">
    <property type="entry name" value="ABC_tran"/>
    <property type="match status" value="2"/>
</dbReference>
<gene>
    <name evidence="5" type="ORF">DES48_10660</name>
</gene>
<dbReference type="InterPro" id="IPR051309">
    <property type="entry name" value="ABCF_ATPase"/>
</dbReference>
<dbReference type="CDD" id="cd03221">
    <property type="entry name" value="ABCF_EF-3"/>
    <property type="match status" value="2"/>
</dbReference>
<keyword evidence="2" id="KW-0067">ATP-binding</keyword>
<evidence type="ECO:0000256" key="2">
    <source>
        <dbReference type="ARBA" id="ARBA00022840"/>
    </source>
</evidence>
<organism evidence="5 6">
    <name type="scientific">Paraliobacillus ryukyuensis</name>
    <dbReference type="NCBI Taxonomy" id="200904"/>
    <lineage>
        <taxon>Bacteria</taxon>
        <taxon>Bacillati</taxon>
        <taxon>Bacillota</taxon>
        <taxon>Bacilli</taxon>
        <taxon>Bacillales</taxon>
        <taxon>Bacillaceae</taxon>
        <taxon>Paraliobacillus</taxon>
    </lineage>
</organism>
<dbReference type="SUPFAM" id="SSF52540">
    <property type="entry name" value="P-loop containing nucleoside triphosphate hydrolases"/>
    <property type="match status" value="2"/>
</dbReference>
<dbReference type="SMART" id="SM00382">
    <property type="entry name" value="AAA"/>
    <property type="match status" value="2"/>
</dbReference>
<dbReference type="PANTHER" id="PTHR42855:SF2">
    <property type="entry name" value="DRUG RESISTANCE ABC TRANSPORTER,ATP-BINDING PROTEIN"/>
    <property type="match status" value="1"/>
</dbReference>
<dbReference type="NCBIfam" id="NF000355">
    <property type="entry name" value="ribo_prot_ABC_F"/>
    <property type="match status" value="1"/>
</dbReference>
<comment type="caution">
    <text evidence="5">The sequence shown here is derived from an EMBL/GenBank/DDBJ whole genome shotgun (WGS) entry which is preliminary data.</text>
</comment>
<feature type="domain" description="ABC transporter" evidence="4">
    <location>
        <begin position="335"/>
        <end position="547"/>
    </location>
</feature>
<dbReference type="InterPro" id="IPR003439">
    <property type="entry name" value="ABC_transporter-like_ATP-bd"/>
</dbReference>
<feature type="coiled-coil region" evidence="3">
    <location>
        <begin position="262"/>
        <end position="310"/>
    </location>
</feature>
<dbReference type="InterPro" id="IPR003593">
    <property type="entry name" value="AAA+_ATPase"/>
</dbReference>
<dbReference type="PROSITE" id="PS50893">
    <property type="entry name" value="ABC_TRANSPORTER_2"/>
    <property type="match status" value="2"/>
</dbReference>
<dbReference type="FunFam" id="3.40.50.300:FF:000011">
    <property type="entry name" value="Putative ABC transporter ATP-binding component"/>
    <property type="match status" value="1"/>
</dbReference>
<keyword evidence="3" id="KW-0175">Coiled coil</keyword>
<feature type="coiled-coil region" evidence="3">
    <location>
        <begin position="87"/>
        <end position="121"/>
    </location>
</feature>
<evidence type="ECO:0000256" key="3">
    <source>
        <dbReference type="SAM" id="Coils"/>
    </source>
</evidence>
<dbReference type="AlphaFoldDB" id="A0A366E8F3"/>
<dbReference type="Proteomes" id="UP000252254">
    <property type="component" value="Unassembled WGS sequence"/>
</dbReference>
<dbReference type="InterPro" id="IPR032781">
    <property type="entry name" value="ABC_tran_Xtn"/>
</dbReference>
<feature type="coiled-coil region" evidence="3">
    <location>
        <begin position="570"/>
        <end position="620"/>
    </location>
</feature>
<sequence length="622" mass="71708">MILCSVHEISKMYGGNLVLDQINLDIKENQRMALVGRNGSGKTTLLRLIAGLEQPDNGKIHLKKDMRVGYLEQIPRVTDVESVYQVLTQAFSKLNDMRKELIKLEQELASVTDEIKLANQMKQYGLLQDQFALAGGYDMEYKIEQVANGLKLSNLLSHYFNDLSGGEKTKVGLAYILLQEPDLLLLDEPTNHLDVTAVEWLTQFVQHYHGTILMVSHDRYFLDDVATIILDLEDGEITSYPMNYSNFVAEKEKRMLIEFQAYQEQQKKIKKMKEAIKRLRQWANQANPPNEGLHKRARNMERALQRMEKINKPVLEHKKMNFVVQASDRSGKDVVQLTDVSKYFEHKLIFTDVTLDIDYQDRVAIVGDNGTGKSTLLKLILGELTPDEGTVKIGSNAKIGYLWQNMFTDNQTKTVLELFREEIAVTEGKARHILAQFMFYGPAVFQSVANLSGGEKMRLRLAQLMYKDINVLILDEPTNHLDIESREVIEDALTHFSGTIIGVSHDRYFLNQIFSKIYWVENHTVTYFPGDYTWAKQKRKQLQVEHAEKNALPKQVRNNNNTSITQKYKSEDNTLEMEVLEKQLETIEEQIANTNEPVELERLLKQKQELETYWEALIEQLP</sequence>
<dbReference type="InterPro" id="IPR017871">
    <property type="entry name" value="ABC_transporter-like_CS"/>
</dbReference>
<evidence type="ECO:0000313" key="6">
    <source>
        <dbReference type="Proteomes" id="UP000252254"/>
    </source>
</evidence>
<feature type="domain" description="ABC transporter" evidence="4">
    <location>
        <begin position="4"/>
        <end position="259"/>
    </location>
</feature>
<dbReference type="RefSeq" id="WP_211318486.1">
    <property type="nucleotide sequence ID" value="NZ_QNRI01000006.1"/>
</dbReference>
<keyword evidence="6" id="KW-1185">Reference proteome</keyword>
<evidence type="ECO:0000313" key="5">
    <source>
        <dbReference type="EMBL" id="RBO98039.1"/>
    </source>
</evidence>
<dbReference type="FunFam" id="3.40.50.300:FF:001807">
    <property type="entry name" value="ABC transporter ATP-binding protein"/>
    <property type="match status" value="1"/>
</dbReference>
<dbReference type="GO" id="GO:0016887">
    <property type="term" value="F:ATP hydrolysis activity"/>
    <property type="evidence" value="ECO:0007669"/>
    <property type="project" value="InterPro"/>
</dbReference>
<dbReference type="EMBL" id="QNRI01000006">
    <property type="protein sequence ID" value="RBO98039.1"/>
    <property type="molecule type" value="Genomic_DNA"/>
</dbReference>
<dbReference type="InterPro" id="IPR027417">
    <property type="entry name" value="P-loop_NTPase"/>
</dbReference>
<reference evidence="5 6" key="1">
    <citation type="submission" date="2018-06" db="EMBL/GenBank/DDBJ databases">
        <title>Genomic Encyclopedia of Type Strains, Phase IV (KMG-IV): sequencing the most valuable type-strain genomes for metagenomic binning, comparative biology and taxonomic classification.</title>
        <authorList>
            <person name="Goeker M."/>
        </authorList>
    </citation>
    <scope>NUCLEOTIDE SEQUENCE [LARGE SCALE GENOMIC DNA]</scope>
    <source>
        <strain evidence="5 6">DSM 15140</strain>
    </source>
</reference>
<name>A0A366E8F3_9BACI</name>
<accession>A0A366E8F3</accession>
<dbReference type="Gene3D" id="3.40.50.300">
    <property type="entry name" value="P-loop containing nucleotide triphosphate hydrolases"/>
    <property type="match status" value="2"/>
</dbReference>
<keyword evidence="1" id="KW-0547">Nucleotide-binding</keyword>
<protein>
    <submittedName>
        <fullName evidence="5">ATPase subunit of ABC transporter with duplicated ATPase domains</fullName>
    </submittedName>
</protein>
<dbReference type="GO" id="GO:0005524">
    <property type="term" value="F:ATP binding"/>
    <property type="evidence" value="ECO:0007669"/>
    <property type="project" value="UniProtKB-KW"/>
</dbReference>
<evidence type="ECO:0000256" key="1">
    <source>
        <dbReference type="ARBA" id="ARBA00022741"/>
    </source>
</evidence>